<dbReference type="PANTHER" id="PTHR43313">
    <property type="entry name" value="SHORT-CHAIN DEHYDROGENASE/REDUCTASE FAMILY 9C"/>
    <property type="match status" value="1"/>
</dbReference>
<organism evidence="1 2">
    <name type="scientific">Acrobeloides nanus</name>
    <dbReference type="NCBI Taxonomy" id="290746"/>
    <lineage>
        <taxon>Eukaryota</taxon>
        <taxon>Metazoa</taxon>
        <taxon>Ecdysozoa</taxon>
        <taxon>Nematoda</taxon>
        <taxon>Chromadorea</taxon>
        <taxon>Rhabditida</taxon>
        <taxon>Tylenchina</taxon>
        <taxon>Cephalobomorpha</taxon>
        <taxon>Cephaloboidea</taxon>
        <taxon>Cephalobidae</taxon>
        <taxon>Acrobeloides</taxon>
    </lineage>
</organism>
<evidence type="ECO:0000313" key="1">
    <source>
        <dbReference type="Proteomes" id="UP000887540"/>
    </source>
</evidence>
<evidence type="ECO:0000313" key="2">
    <source>
        <dbReference type="WBParaSite" id="ACRNAN_scaffold391.g14884.t1"/>
    </source>
</evidence>
<proteinExistence type="predicted"/>
<accession>A0A914DSQ7</accession>
<reference evidence="2" key="1">
    <citation type="submission" date="2022-11" db="UniProtKB">
        <authorList>
            <consortium name="WormBaseParasite"/>
        </authorList>
    </citation>
    <scope>IDENTIFICATION</scope>
</reference>
<dbReference type="Proteomes" id="UP000887540">
    <property type="component" value="Unplaced"/>
</dbReference>
<dbReference type="GO" id="GO:0008202">
    <property type="term" value="P:steroid metabolic process"/>
    <property type="evidence" value="ECO:0007669"/>
    <property type="project" value="TreeGrafter"/>
</dbReference>
<sequence>MKNRVEETWSKLDDKIRIDYGEAFKNYLISIWNKRLQLAASKRFDYVVDSYYHAITAKYPRCRYRCAYKEKLAMFL</sequence>
<protein>
    <submittedName>
        <fullName evidence="2">Uncharacterized protein</fullName>
    </submittedName>
</protein>
<name>A0A914DSQ7_9BILA</name>
<dbReference type="WBParaSite" id="ACRNAN_scaffold391.g14884.t1">
    <property type="protein sequence ID" value="ACRNAN_scaffold391.g14884.t1"/>
    <property type="gene ID" value="ACRNAN_scaffold391.g14884"/>
</dbReference>
<dbReference type="PANTHER" id="PTHR43313:SF34">
    <property type="entry name" value="RETINOL DEHYDROGENASE 7"/>
    <property type="match status" value="1"/>
</dbReference>
<dbReference type="GO" id="GO:0016491">
    <property type="term" value="F:oxidoreductase activity"/>
    <property type="evidence" value="ECO:0007669"/>
    <property type="project" value="TreeGrafter"/>
</dbReference>
<dbReference type="AlphaFoldDB" id="A0A914DSQ7"/>
<keyword evidence="1" id="KW-1185">Reference proteome</keyword>